<feature type="compositionally biased region" description="Polar residues" evidence="1">
    <location>
        <begin position="12"/>
        <end position="28"/>
    </location>
</feature>
<feature type="compositionally biased region" description="Basic and acidic residues" evidence="1">
    <location>
        <begin position="58"/>
        <end position="68"/>
    </location>
</feature>
<reference evidence="2" key="1">
    <citation type="journal article" date="2013" name="Genetics">
        <title>The draft genome and transcriptome of Panagrellus redivivus are shaped by the harsh demands of a free-living lifestyle.</title>
        <authorList>
            <person name="Srinivasan J."/>
            <person name="Dillman A.R."/>
            <person name="Macchietto M.G."/>
            <person name="Heikkinen L."/>
            <person name="Lakso M."/>
            <person name="Fracchia K.M."/>
            <person name="Antoshechkin I."/>
            <person name="Mortazavi A."/>
            <person name="Wong G."/>
            <person name="Sternberg P.W."/>
        </authorList>
    </citation>
    <scope>NUCLEOTIDE SEQUENCE [LARGE SCALE GENOMIC DNA]</scope>
    <source>
        <strain evidence="2">MT8872</strain>
    </source>
</reference>
<protein>
    <submittedName>
        <fullName evidence="3">Uncharacterized protein</fullName>
    </submittedName>
</protein>
<proteinExistence type="predicted"/>
<name>A0A7E4W6Y6_PANRE</name>
<evidence type="ECO:0000313" key="2">
    <source>
        <dbReference type="Proteomes" id="UP000492821"/>
    </source>
</evidence>
<accession>A0A7E4W6Y6</accession>
<feature type="region of interest" description="Disordered" evidence="1">
    <location>
        <begin position="44"/>
        <end position="82"/>
    </location>
</feature>
<organism evidence="2 3">
    <name type="scientific">Panagrellus redivivus</name>
    <name type="common">Microworm</name>
    <dbReference type="NCBI Taxonomy" id="6233"/>
    <lineage>
        <taxon>Eukaryota</taxon>
        <taxon>Metazoa</taxon>
        <taxon>Ecdysozoa</taxon>
        <taxon>Nematoda</taxon>
        <taxon>Chromadorea</taxon>
        <taxon>Rhabditida</taxon>
        <taxon>Tylenchina</taxon>
        <taxon>Panagrolaimomorpha</taxon>
        <taxon>Panagrolaimoidea</taxon>
        <taxon>Panagrolaimidae</taxon>
        <taxon>Panagrellus</taxon>
    </lineage>
</organism>
<reference evidence="3" key="2">
    <citation type="submission" date="2020-10" db="UniProtKB">
        <authorList>
            <consortium name="WormBaseParasite"/>
        </authorList>
    </citation>
    <scope>IDENTIFICATION</scope>
</reference>
<sequence>MCNPMPMKKTRNSQFFASTGTQSCQKSGKNCADRKQWNLTRSEMLLPGLGPGSQTESGGKDSDPEIRKIRSGSGGEISLSTR</sequence>
<evidence type="ECO:0000313" key="3">
    <source>
        <dbReference type="WBParaSite" id="Pan_g7830.t1"/>
    </source>
</evidence>
<keyword evidence="2" id="KW-1185">Reference proteome</keyword>
<dbReference type="WBParaSite" id="Pan_g7830.t1">
    <property type="protein sequence ID" value="Pan_g7830.t1"/>
    <property type="gene ID" value="Pan_g7830"/>
</dbReference>
<feature type="region of interest" description="Disordered" evidence="1">
    <location>
        <begin position="1"/>
        <end position="30"/>
    </location>
</feature>
<dbReference type="AlphaFoldDB" id="A0A7E4W6Y6"/>
<dbReference type="Proteomes" id="UP000492821">
    <property type="component" value="Unassembled WGS sequence"/>
</dbReference>
<evidence type="ECO:0000256" key="1">
    <source>
        <dbReference type="SAM" id="MobiDB-lite"/>
    </source>
</evidence>